<dbReference type="GO" id="GO:0003968">
    <property type="term" value="F:RNA-directed RNA polymerase activity"/>
    <property type="evidence" value="ECO:0007669"/>
    <property type="project" value="UniProtKB-KW"/>
</dbReference>
<keyword evidence="3" id="KW-1185">Reference proteome</keyword>
<comment type="caution">
    <text evidence="2">The sequence shown here is derived from an EMBL/GenBank/DDBJ whole genome shotgun (WGS) entry which is preliminary data.</text>
</comment>
<dbReference type="GO" id="GO:0031380">
    <property type="term" value="C:nuclear RNA-directed RNA polymerase complex"/>
    <property type="evidence" value="ECO:0007669"/>
    <property type="project" value="TreeGrafter"/>
</dbReference>
<reference evidence="2 3" key="1">
    <citation type="journal article" date="2017" name="Environ. Microbiol.">
        <title>Decay of the glycolytic pathway and adaptation to intranuclear parasitism within Enterocytozoonidae microsporidia.</title>
        <authorList>
            <person name="Wiredu Boakye D."/>
            <person name="Jaroenlak P."/>
            <person name="Prachumwat A."/>
            <person name="Williams T.A."/>
            <person name="Bateman K.S."/>
            <person name="Itsathitphaisarn O."/>
            <person name="Sritunyalucksana K."/>
            <person name="Paszkiewicz K.H."/>
            <person name="Moore K.A."/>
            <person name="Stentiford G.D."/>
            <person name="Williams B.A."/>
        </authorList>
    </citation>
    <scope>NUCLEOTIDE SEQUENCE [LARGE SCALE GENOMIC DNA]</scope>
    <source>
        <strain evidence="2 3">GB1</strain>
    </source>
</reference>
<accession>A0A1X0QBZ7</accession>
<organism evidence="2 3">
    <name type="scientific">Hepatospora eriocheir</name>
    <dbReference type="NCBI Taxonomy" id="1081669"/>
    <lineage>
        <taxon>Eukaryota</taxon>
        <taxon>Fungi</taxon>
        <taxon>Fungi incertae sedis</taxon>
        <taxon>Microsporidia</taxon>
        <taxon>Hepatosporidae</taxon>
        <taxon>Hepatospora</taxon>
    </lineage>
</organism>
<dbReference type="Proteomes" id="UP000192356">
    <property type="component" value="Unassembled WGS sequence"/>
</dbReference>
<evidence type="ECO:0000313" key="2">
    <source>
        <dbReference type="EMBL" id="ORD97287.1"/>
    </source>
</evidence>
<proteinExistence type="predicted"/>
<dbReference type="OrthoDB" id="6513042at2759"/>
<evidence type="ECO:0000313" key="3">
    <source>
        <dbReference type="Proteomes" id="UP000192356"/>
    </source>
</evidence>
<protein>
    <submittedName>
        <fullName evidence="2">RDR1</fullName>
    </submittedName>
</protein>
<name>A0A1X0QBZ7_9MICR</name>
<feature type="domain" description="RDRP core" evidence="1">
    <location>
        <begin position="705"/>
        <end position="1283"/>
    </location>
</feature>
<gene>
    <name evidence="2" type="primary">RDR1</name>
    <name evidence="2" type="ORF">HERIO_849</name>
</gene>
<dbReference type="PANTHER" id="PTHR23079">
    <property type="entry name" value="RNA-DEPENDENT RNA POLYMERASE"/>
    <property type="match status" value="1"/>
</dbReference>
<dbReference type="InterPro" id="IPR007855">
    <property type="entry name" value="RDRP"/>
</dbReference>
<dbReference type="Pfam" id="PF05183">
    <property type="entry name" value="RdRP"/>
    <property type="match status" value="1"/>
</dbReference>
<dbReference type="GO" id="GO:0030422">
    <property type="term" value="P:siRNA processing"/>
    <property type="evidence" value="ECO:0007669"/>
    <property type="project" value="TreeGrafter"/>
</dbReference>
<dbReference type="EMBL" id="LVKB01000030">
    <property type="protein sequence ID" value="ORD97287.1"/>
    <property type="molecule type" value="Genomic_DNA"/>
</dbReference>
<dbReference type="VEuPathDB" id="MicrosporidiaDB:HERIO_849"/>
<dbReference type="PANTHER" id="PTHR23079:SF55">
    <property type="entry name" value="RNA-DIRECTED RNA POLYMERASE"/>
    <property type="match status" value="1"/>
</dbReference>
<sequence>MIKRSQLRKSALSYFNNIGHYISPTLVTVLSRDSYIYFNNPQSILTFLKHYCKSFEDEYLGDILILTTNNNYKYNLTEFNNYVKIHSSLKEITSLNISTVIIDTNTINITSINDCYNNLTNNHNNIPIKILLTINPIEFYNYHLNNQEEPIIHYFTNKVKTDFISNYRLIKELSEFHFYELEDVCKYDLNTDLIDIYNKGLYDYHYVNTLIKLPISHISNKLKVLYNYLEVNSDKKMLICIDKDSELFIKIILNRFIGESNIINNDDNIINIDGKFKGLKNTFQVNLSLTQFYPNNNKIIINDQIIQFEFTAVCDVNKYQIIVPVDDRELIEDIVEKDDLIEKEVKPCINKRSNMIYKFKVNINNMNEFNKKAIKIFIDENKQLISKTEYKIDCVVINAECPSSVCNMASLISETINLPVCIPYMISYSISSYKSTNIEIGDLVSFNSFSHFKESKSDNDLIDKRRKIDNENLITFHLKSIIYYYEKYKIIINSEDIELILINIISDSLKIYFGLRYKPKVFQTDSILYFEENYLNRIIWTRCSNNEYKEFNDNNDICITIPLLLNGNSVIHYNQGYLINIISILYRFNINIYYNTVNNIDSFCSRELDDFLTFIEKNYTFDEYYNMKCLISRKRRYMHGLFDKNVFEFIKEERKGNPDFIKNLCKILDSNLKKRFESANVYNLIKSVTYNKKKFHNLSRSMSISPLNIVYNYEQSIETNRILRYFDNDKFIRVSFRDDNLTSKYKNDDTINNDCVYDYFRSIMLNGIFIGNRKYFFLIMTNSQMHEHTAWFVSTYYDYKLDRLVGADYIKDWLGEFKNIKVIGKYAVRIAQSFSSTTPTIDVEKYITIPDIEKNGYCYTDGIGLCNGKIMYEVKNKLKLNYLPSALQIRFAGCKGVIVYHPFLDDINENNKELKDWLIRNDLKFNNLIFNSKLNPNELVSDKLINDESKNFIDLIVRSSMNKFNSSHRNLEVCRPAKSNEFFLNRQIIMILEGLGIPKEVFIKLQDIYILDVIKEVTEDPNSFIAKHSPYFKKNSISLEFSFFRKLLVPIINNIFDDLNKKSRIKVSEGRSAIGVTDELAILEEDEMFLMYKDDFKYVVAEGIAILAKNPCVHPGDIRVVKCVDRKELYYLKEVVVFSQKGDRPLFNQASGSDLDGDIYSVSWNKDLIPNHIFKPYDYSSKAAVLTKETVLFSDIVNFFIRYMRYYQLGSIANSHLSMADQTSIFSEDTLKLAELFNKSIDFIKTGSSATVPEDLLPKEYPDFMEKPPQYLSDKAIGYLYRRSRFYIKSNSFCECINCFNYILKDLDIYKKILLKGANIVIKTIRPLKKRSEEIEFIKSSYKHDIKSLMSRNNLWSEEDLFVNNEEGVGKELRNILFKYRKLLKNVNGSDLLNNSCKDRIESMPFIFDCQNDLFNCFEQKLLNNSNFQLIDNNSELDQIMNTEDNNNSLILNNTINTCPFNNNLYIENLVDDSDVDLSSMVKIVNNNQIVIKANYSKIINLLDRLDGNRFSVFKELFNLLLLSDVYRVSEIDRIINLLEYINNNIIDHSNLYVEVAKICFGLGDDRLFKIGFVLSLDYSLFRKLNFLYNKESLDVSKYGKSKRFYRNDIMVVNGMLDENDDIKFIKLDDNAYHIQLNNKGYCEKSYYKDDVRNALINILYSLEDNSRTLIELYLKGGVFKVKHIDTKLENSKVTIRYLLNNYLTVDEKYYEFVNIKTNKILNFYEEKIVHISFFFEGSNYLLEYSFEDGKIVLEYLYKNVKRIGKVCIVNNNNGFDRDYLIEMYSKVLLCNGDSNWCTKDELFIIKSGFFDYENMKVNTDKYLLNLEIKEKIIKRSNDDYYESNGNYYGMRNWMGLKHSLFDENFNILWTKYENNEI</sequence>
<dbReference type="GO" id="GO:0003723">
    <property type="term" value="F:RNA binding"/>
    <property type="evidence" value="ECO:0007669"/>
    <property type="project" value="UniProtKB-KW"/>
</dbReference>
<dbReference type="VEuPathDB" id="MicrosporidiaDB:A0H76_967"/>
<dbReference type="InterPro" id="IPR057596">
    <property type="entry name" value="RDRP_core"/>
</dbReference>
<evidence type="ECO:0000259" key="1">
    <source>
        <dbReference type="Pfam" id="PF05183"/>
    </source>
</evidence>